<evidence type="ECO:0000313" key="2">
    <source>
        <dbReference type="EMBL" id="MBA8956624.1"/>
    </source>
</evidence>
<dbReference type="RefSeq" id="WP_182848526.1">
    <property type="nucleotide sequence ID" value="NZ_BAAALP010000065.1"/>
</dbReference>
<dbReference type="AlphaFoldDB" id="A0A7W3QRD5"/>
<gene>
    <name evidence="2" type="ORF">HNR61_008313</name>
</gene>
<dbReference type="EMBL" id="JACJIA010000017">
    <property type="protein sequence ID" value="MBA8956624.1"/>
    <property type="molecule type" value="Genomic_DNA"/>
</dbReference>
<dbReference type="Proteomes" id="UP000572680">
    <property type="component" value="Unassembled WGS sequence"/>
</dbReference>
<dbReference type="InterPro" id="IPR024072">
    <property type="entry name" value="DHFR-like_dom_sf"/>
</dbReference>
<comment type="caution">
    <text evidence="2">The sequence shown here is derived from an EMBL/GenBank/DDBJ whole genome shotgun (WGS) entry which is preliminary data.</text>
</comment>
<dbReference type="GO" id="GO:0008703">
    <property type="term" value="F:5-amino-6-(5-phosphoribosylamino)uracil reductase activity"/>
    <property type="evidence" value="ECO:0007669"/>
    <property type="project" value="InterPro"/>
</dbReference>
<dbReference type="Gene3D" id="3.40.430.10">
    <property type="entry name" value="Dihydrofolate Reductase, subunit A"/>
    <property type="match status" value="1"/>
</dbReference>
<feature type="domain" description="Bacterial bifunctional deaminase-reductase C-terminal" evidence="1">
    <location>
        <begin position="2"/>
        <end position="176"/>
    </location>
</feature>
<sequence length="185" mass="20348">MRKIINSTYLSLDGVIGRPQVWTTPYFDEEAAGYAQETLFACDAMIAGRATYEAFAGVWPSMEEQTGEFGVRMNALPKYLVSTTVDKAEWGETEIISANVPERVAEIKKGEGGDILQYGFGRLSRTLVEHGLLDELRLWIHPVFAGTGPAEDMIGTADFKADFTLADVKPFKSGVIIATYVPSEK</sequence>
<dbReference type="SUPFAM" id="SSF53597">
    <property type="entry name" value="Dihydrofolate reductase-like"/>
    <property type="match status" value="1"/>
</dbReference>
<dbReference type="InterPro" id="IPR050765">
    <property type="entry name" value="Riboflavin_Biosynth_HTPR"/>
</dbReference>
<accession>A0A7W3QRD5</accession>
<organism evidence="2 3">
    <name type="scientific">Actinomadura namibiensis</name>
    <dbReference type="NCBI Taxonomy" id="182080"/>
    <lineage>
        <taxon>Bacteria</taxon>
        <taxon>Bacillati</taxon>
        <taxon>Actinomycetota</taxon>
        <taxon>Actinomycetes</taxon>
        <taxon>Streptosporangiales</taxon>
        <taxon>Thermomonosporaceae</taxon>
        <taxon>Actinomadura</taxon>
    </lineage>
</organism>
<reference evidence="2 3" key="1">
    <citation type="submission" date="2020-08" db="EMBL/GenBank/DDBJ databases">
        <title>Genomic Encyclopedia of Type Strains, Phase IV (KMG-IV): sequencing the most valuable type-strain genomes for metagenomic binning, comparative biology and taxonomic classification.</title>
        <authorList>
            <person name="Goeker M."/>
        </authorList>
    </citation>
    <scope>NUCLEOTIDE SEQUENCE [LARGE SCALE GENOMIC DNA]</scope>
    <source>
        <strain evidence="2 3">DSM 44197</strain>
    </source>
</reference>
<proteinExistence type="predicted"/>
<dbReference type="InterPro" id="IPR002734">
    <property type="entry name" value="RibDG_C"/>
</dbReference>
<dbReference type="PANTHER" id="PTHR38011:SF11">
    <property type="entry name" value="2,5-DIAMINO-6-RIBOSYLAMINO-4(3H)-PYRIMIDINONE 5'-PHOSPHATE REDUCTASE"/>
    <property type="match status" value="1"/>
</dbReference>
<dbReference type="PANTHER" id="PTHR38011">
    <property type="entry name" value="DIHYDROFOLATE REDUCTASE FAMILY PROTEIN (AFU_ORTHOLOGUE AFUA_8G06820)"/>
    <property type="match status" value="1"/>
</dbReference>
<protein>
    <submittedName>
        <fullName evidence="2">Dihydrofolate reductase</fullName>
    </submittedName>
</protein>
<name>A0A7W3QRD5_ACTNM</name>
<dbReference type="Pfam" id="PF01872">
    <property type="entry name" value="RibD_C"/>
    <property type="match status" value="1"/>
</dbReference>
<dbReference type="GO" id="GO:0009231">
    <property type="term" value="P:riboflavin biosynthetic process"/>
    <property type="evidence" value="ECO:0007669"/>
    <property type="project" value="InterPro"/>
</dbReference>
<evidence type="ECO:0000259" key="1">
    <source>
        <dbReference type="Pfam" id="PF01872"/>
    </source>
</evidence>
<keyword evidence="3" id="KW-1185">Reference proteome</keyword>
<evidence type="ECO:0000313" key="3">
    <source>
        <dbReference type="Proteomes" id="UP000572680"/>
    </source>
</evidence>